<dbReference type="InterPro" id="IPR001650">
    <property type="entry name" value="Helicase_C-like"/>
</dbReference>
<comment type="catalytic activity">
    <reaction evidence="2">
        <text>Couples ATP hydrolysis with the unwinding of duplex DNA by translocating in the 3'-5' direction.</text>
        <dbReference type="EC" id="5.6.2.4"/>
    </reaction>
</comment>
<evidence type="ECO:0000259" key="5">
    <source>
        <dbReference type="PROSITE" id="PS51192"/>
    </source>
</evidence>
<feature type="region of interest" description="Disordered" evidence="4">
    <location>
        <begin position="374"/>
        <end position="395"/>
    </location>
</feature>
<dbReference type="GO" id="GO:0000724">
    <property type="term" value="P:double-strand break repair via homologous recombination"/>
    <property type="evidence" value="ECO:0007669"/>
    <property type="project" value="TreeGrafter"/>
</dbReference>
<gene>
    <name evidence="7" type="ORF">EW146_g9375</name>
</gene>
<dbReference type="PROSITE" id="PS51194">
    <property type="entry name" value="HELICASE_CTER"/>
    <property type="match status" value="1"/>
</dbReference>
<dbReference type="GO" id="GO:0043138">
    <property type="term" value="F:3'-5' DNA helicase activity"/>
    <property type="evidence" value="ECO:0007669"/>
    <property type="project" value="UniProtKB-EC"/>
</dbReference>
<dbReference type="Gene3D" id="3.40.50.300">
    <property type="entry name" value="P-loop containing nucleotide triphosphate hydrolases"/>
    <property type="match status" value="2"/>
</dbReference>
<dbReference type="AlphaFoldDB" id="A0A4S4L8T0"/>
<organism evidence="7 8">
    <name type="scientific">Bondarzewia mesenterica</name>
    <dbReference type="NCBI Taxonomy" id="1095465"/>
    <lineage>
        <taxon>Eukaryota</taxon>
        <taxon>Fungi</taxon>
        <taxon>Dikarya</taxon>
        <taxon>Basidiomycota</taxon>
        <taxon>Agaricomycotina</taxon>
        <taxon>Agaricomycetes</taxon>
        <taxon>Russulales</taxon>
        <taxon>Bondarzewiaceae</taxon>
        <taxon>Bondarzewia</taxon>
    </lineage>
</organism>
<feature type="region of interest" description="Disordered" evidence="4">
    <location>
        <begin position="716"/>
        <end position="742"/>
    </location>
</feature>
<sequence length="742" mass="81486">MGSTLPSPSAPNPVPSVHPIIFNSLFPTLVSSCPGLTGGGGGDGGGGGASANRRGFRFSSVMSFFVTPTYLAMVLIHCQVEEMKRMRVSAVSLDKETIAEAKKRGEELLRNVQRCLYSMVIVSPERLTSPQFDNILRTSTFRNSIVLYVIDEAHIVIPWGSDFRKAYLQICWVRARLRAGIPVLAMTATSSTRSQGDLLRLLGFRAGSYKSIRRTCERPNMRIVFRILTHTLNGASFPDIAWVASGRWKVLVYCPTIDLGYRVASYLWRTRPSGDERFRNIRMYNSLVFDKDNAETIRAFREDSDTFIIVATVKFGMGVDLRKVDASINLGLPDSAEAILQQNGRAGRDPNTKISAGFTYIEPSIVKLVEEDEDNDNGYASDGEVMTRSSARSKDAKRSAQTCHINQKCLVAEFNRIFGSPGFASQKTCIEADRNLPCSSCMTHLPPPPPSASSSPTPPASYPLPFDCATLPTAVTLDSAQSTAMDADEEDSAAPMYRKLTKAMIGKANEALDKVCEELWMEQDGARFELGPPTSLIPLPLRRQVIANFHTIRTYDLLAGLLSNWEHLPTYGRRLFDVIGPTNEAFDVARAESCRQANESRAKTRRQKAKRKIDAAKAAESQSASTTCTATRTPLSSPHRTPLLSSPHGPRAIEVPTLAVRAITNHNAHAHAETRLMAPLSPTCEHSVNTTYGLGQAIDLPTSAVRAITDENALPTPVRGRKRASSVSHTVGGNERRQRRKI</sequence>
<dbReference type="GO" id="GO:0009378">
    <property type="term" value="F:four-way junction helicase activity"/>
    <property type="evidence" value="ECO:0007669"/>
    <property type="project" value="TreeGrafter"/>
</dbReference>
<dbReference type="Proteomes" id="UP000310158">
    <property type="component" value="Unassembled WGS sequence"/>
</dbReference>
<dbReference type="EC" id="5.6.2.4" evidence="3"/>
<evidence type="ECO:0000256" key="3">
    <source>
        <dbReference type="ARBA" id="ARBA00034808"/>
    </source>
</evidence>
<comment type="caution">
    <text evidence="7">The sequence shown here is derived from an EMBL/GenBank/DDBJ whole genome shotgun (WGS) entry which is preliminary data.</text>
</comment>
<feature type="domain" description="Helicase ATP-binding" evidence="5">
    <location>
        <begin position="91"/>
        <end position="208"/>
    </location>
</feature>
<evidence type="ECO:0000313" key="8">
    <source>
        <dbReference type="Proteomes" id="UP000310158"/>
    </source>
</evidence>
<evidence type="ECO:0000313" key="7">
    <source>
        <dbReference type="EMBL" id="THH07258.1"/>
    </source>
</evidence>
<dbReference type="PROSITE" id="PS51192">
    <property type="entry name" value="HELICASE_ATP_BIND_1"/>
    <property type="match status" value="1"/>
</dbReference>
<dbReference type="PANTHER" id="PTHR13710">
    <property type="entry name" value="DNA HELICASE RECQ FAMILY MEMBER"/>
    <property type="match status" value="1"/>
</dbReference>
<dbReference type="InterPro" id="IPR014001">
    <property type="entry name" value="Helicase_ATP-bd"/>
</dbReference>
<dbReference type="InterPro" id="IPR027417">
    <property type="entry name" value="P-loop_NTPase"/>
</dbReference>
<evidence type="ECO:0000256" key="4">
    <source>
        <dbReference type="SAM" id="MobiDB-lite"/>
    </source>
</evidence>
<keyword evidence="8" id="KW-1185">Reference proteome</keyword>
<dbReference type="GO" id="GO:0005737">
    <property type="term" value="C:cytoplasm"/>
    <property type="evidence" value="ECO:0007669"/>
    <property type="project" value="TreeGrafter"/>
</dbReference>
<dbReference type="PANTHER" id="PTHR13710:SF120">
    <property type="entry name" value="BIFUNCTIONAL 3'-5' EXONUCLEASE_ATP-DEPENDENT HELICASE WRN"/>
    <property type="match status" value="1"/>
</dbReference>
<evidence type="ECO:0000256" key="2">
    <source>
        <dbReference type="ARBA" id="ARBA00034617"/>
    </source>
</evidence>
<proteinExistence type="inferred from homology"/>
<dbReference type="SUPFAM" id="SSF52540">
    <property type="entry name" value="P-loop containing nucleoside triphosphate hydrolases"/>
    <property type="match status" value="1"/>
</dbReference>
<accession>A0A4S4L8T0</accession>
<protein>
    <recommendedName>
        <fullName evidence="3">DNA 3'-5' helicase</fullName>
        <ecNumber evidence="3">5.6.2.4</ecNumber>
    </recommendedName>
</protein>
<dbReference type="SMART" id="SM00490">
    <property type="entry name" value="HELICc"/>
    <property type="match status" value="1"/>
</dbReference>
<evidence type="ECO:0000256" key="1">
    <source>
        <dbReference type="ARBA" id="ARBA00005446"/>
    </source>
</evidence>
<feature type="domain" description="Helicase C-terminal" evidence="6">
    <location>
        <begin position="236"/>
        <end position="391"/>
    </location>
</feature>
<dbReference type="GO" id="GO:0005694">
    <property type="term" value="C:chromosome"/>
    <property type="evidence" value="ECO:0007669"/>
    <property type="project" value="TreeGrafter"/>
</dbReference>
<dbReference type="Pfam" id="PF00271">
    <property type="entry name" value="Helicase_C"/>
    <property type="match status" value="1"/>
</dbReference>
<name>A0A4S4L8T0_9AGAM</name>
<reference evidence="7 8" key="1">
    <citation type="submission" date="2019-02" db="EMBL/GenBank/DDBJ databases">
        <title>Genome sequencing of the rare red list fungi Bondarzewia mesenterica.</title>
        <authorList>
            <person name="Buettner E."/>
            <person name="Kellner H."/>
        </authorList>
    </citation>
    <scope>NUCLEOTIDE SEQUENCE [LARGE SCALE GENOMIC DNA]</scope>
    <source>
        <strain evidence="7 8">DSM 108281</strain>
    </source>
</reference>
<dbReference type="OrthoDB" id="3260945at2759"/>
<evidence type="ECO:0000259" key="6">
    <source>
        <dbReference type="PROSITE" id="PS51194"/>
    </source>
</evidence>
<comment type="similarity">
    <text evidence="1">Belongs to the helicase family. RecQ subfamily.</text>
</comment>
<feature type="compositionally biased region" description="Polar residues" evidence="4">
    <location>
        <begin position="620"/>
        <end position="639"/>
    </location>
</feature>
<dbReference type="GO" id="GO:0005634">
    <property type="term" value="C:nucleus"/>
    <property type="evidence" value="ECO:0007669"/>
    <property type="project" value="TreeGrafter"/>
</dbReference>
<dbReference type="EMBL" id="SGPL01000795">
    <property type="protein sequence ID" value="THH07258.1"/>
    <property type="molecule type" value="Genomic_DNA"/>
</dbReference>
<feature type="region of interest" description="Disordered" evidence="4">
    <location>
        <begin position="597"/>
        <end position="649"/>
    </location>
</feature>